<dbReference type="RefSeq" id="WP_054965273.1">
    <property type="nucleotide sequence ID" value="NZ_FMUN01000005.1"/>
</dbReference>
<dbReference type="GO" id="GO:0017089">
    <property type="term" value="F:glycolipid transfer activity"/>
    <property type="evidence" value="ECO:0007669"/>
    <property type="project" value="TreeGrafter"/>
</dbReference>
<dbReference type="GO" id="GO:0015221">
    <property type="term" value="F:lipopolysaccharide transmembrane transporter activity"/>
    <property type="evidence" value="ECO:0007669"/>
    <property type="project" value="InterPro"/>
</dbReference>
<keyword evidence="4 6" id="KW-1133">Transmembrane helix</keyword>
<evidence type="ECO:0000313" key="7">
    <source>
        <dbReference type="EMBL" id="SCY40897.1"/>
    </source>
</evidence>
<dbReference type="PANTHER" id="PTHR37481">
    <property type="entry name" value="LIPOPOLYSACCHARIDE EXPORT SYSTEM PROTEIN LPTC"/>
    <property type="match status" value="1"/>
</dbReference>
<dbReference type="Proteomes" id="UP000183104">
    <property type="component" value="Unassembled WGS sequence"/>
</dbReference>
<accession>A0A0P9CDZ1</accession>
<dbReference type="AlphaFoldDB" id="A0A0P9CDZ1"/>
<name>A0A0P9CDZ1_9GAMM</name>
<evidence type="ECO:0000256" key="4">
    <source>
        <dbReference type="ARBA" id="ARBA00022989"/>
    </source>
</evidence>
<dbReference type="Gene3D" id="2.60.450.10">
    <property type="entry name" value="Lipopolysaccharide (LPS) transport protein A like domain"/>
    <property type="match status" value="1"/>
</dbReference>
<organism evidence="7 8">
    <name type="scientific">Thiohalorhabdus denitrificans</name>
    <dbReference type="NCBI Taxonomy" id="381306"/>
    <lineage>
        <taxon>Bacteria</taxon>
        <taxon>Pseudomonadati</taxon>
        <taxon>Pseudomonadota</taxon>
        <taxon>Gammaproteobacteria</taxon>
        <taxon>Thiohalorhabdales</taxon>
        <taxon>Thiohalorhabdaceae</taxon>
        <taxon>Thiohalorhabdus</taxon>
    </lineage>
</organism>
<dbReference type="GO" id="GO:0005886">
    <property type="term" value="C:plasma membrane"/>
    <property type="evidence" value="ECO:0007669"/>
    <property type="project" value="InterPro"/>
</dbReference>
<sequence>MAARGAGRGLAPGGRPFLLALVVAVAAGVGVALLWQDRGRAPTVAEEGPEADMEAWDVRLRQRSADGDRWQLIADHAAHFPEAGQTRLRTVHLEVSRPDGPPLTVRSRRGRVADDSNQVTLEGNVRVADPEGYRMTTETLHYFPQEQRASTEEPVQVTADFGTADGVGATVWTDERRVRIHEQVNTTFWKVPSEPG</sequence>
<protein>
    <submittedName>
        <fullName evidence="7">LPS export ABC transporter protein LptC</fullName>
    </submittedName>
</protein>
<evidence type="ECO:0000256" key="2">
    <source>
        <dbReference type="ARBA" id="ARBA00022519"/>
    </source>
</evidence>
<evidence type="ECO:0000256" key="6">
    <source>
        <dbReference type="SAM" id="Phobius"/>
    </source>
</evidence>
<dbReference type="STRING" id="381306.AN478_03660"/>
<keyword evidence="2" id="KW-0997">Cell inner membrane</keyword>
<evidence type="ECO:0000256" key="3">
    <source>
        <dbReference type="ARBA" id="ARBA00022692"/>
    </source>
</evidence>
<gene>
    <name evidence="7" type="ORF">SAMN05661077_2046</name>
</gene>
<evidence type="ECO:0000256" key="5">
    <source>
        <dbReference type="ARBA" id="ARBA00023136"/>
    </source>
</evidence>
<evidence type="ECO:0000256" key="1">
    <source>
        <dbReference type="ARBA" id="ARBA00022475"/>
    </source>
</evidence>
<evidence type="ECO:0000313" key="8">
    <source>
        <dbReference type="Proteomes" id="UP000183104"/>
    </source>
</evidence>
<dbReference type="Pfam" id="PF06835">
    <property type="entry name" value="LptC"/>
    <property type="match status" value="1"/>
</dbReference>
<dbReference type="NCBIfam" id="TIGR04409">
    <property type="entry name" value="LptC_YrbK"/>
    <property type="match status" value="1"/>
</dbReference>
<dbReference type="InterPro" id="IPR026265">
    <property type="entry name" value="LptC"/>
</dbReference>
<feature type="transmembrane region" description="Helical" evidence="6">
    <location>
        <begin position="17"/>
        <end position="35"/>
    </location>
</feature>
<keyword evidence="8" id="KW-1185">Reference proteome</keyword>
<dbReference type="EMBL" id="FMUN01000005">
    <property type="protein sequence ID" value="SCY40897.1"/>
    <property type="molecule type" value="Genomic_DNA"/>
</dbReference>
<reference evidence="8" key="1">
    <citation type="submission" date="2016-10" db="EMBL/GenBank/DDBJ databases">
        <authorList>
            <person name="Varghese N."/>
        </authorList>
    </citation>
    <scope>NUCLEOTIDE SEQUENCE [LARGE SCALE GENOMIC DNA]</scope>
    <source>
        <strain evidence="8">HL 19</strain>
    </source>
</reference>
<proteinExistence type="predicted"/>
<dbReference type="GO" id="GO:0030288">
    <property type="term" value="C:outer membrane-bounded periplasmic space"/>
    <property type="evidence" value="ECO:0007669"/>
    <property type="project" value="TreeGrafter"/>
</dbReference>
<dbReference type="InterPro" id="IPR052363">
    <property type="entry name" value="LPS_export_LptC"/>
</dbReference>
<dbReference type="InterPro" id="IPR010664">
    <property type="entry name" value="LipoPS_assembly_LptC-rel"/>
</dbReference>
<keyword evidence="1" id="KW-1003">Cell membrane</keyword>
<keyword evidence="5 6" id="KW-0472">Membrane</keyword>
<keyword evidence="3 6" id="KW-0812">Transmembrane</keyword>
<dbReference type="PANTHER" id="PTHR37481:SF1">
    <property type="entry name" value="LIPOPOLYSACCHARIDE EXPORT SYSTEM PROTEIN LPTC"/>
    <property type="match status" value="1"/>
</dbReference>